<name>A0A1M5A6E5_9BACT</name>
<dbReference type="InterPro" id="IPR043129">
    <property type="entry name" value="ATPase_NBD"/>
</dbReference>
<evidence type="ECO:0000256" key="1">
    <source>
        <dbReference type="ARBA" id="ARBA00006479"/>
    </source>
</evidence>
<gene>
    <name evidence="2" type="ORF">SAMN02745131_02158</name>
</gene>
<reference evidence="2 3" key="1">
    <citation type="submission" date="2016-11" db="EMBL/GenBank/DDBJ databases">
        <authorList>
            <person name="Jaros S."/>
            <person name="Januszkiewicz K."/>
            <person name="Wedrychowicz H."/>
        </authorList>
    </citation>
    <scope>NUCLEOTIDE SEQUENCE [LARGE SCALE GENOMIC DNA]</scope>
    <source>
        <strain evidence="2 3">DSM 18119</strain>
    </source>
</reference>
<dbReference type="Gene3D" id="1.10.10.10">
    <property type="entry name" value="Winged helix-like DNA-binding domain superfamily/Winged helix DNA-binding domain"/>
    <property type="match status" value="1"/>
</dbReference>
<dbReference type="InterPro" id="IPR000600">
    <property type="entry name" value="ROK"/>
</dbReference>
<dbReference type="AlphaFoldDB" id="A0A1M5A6E5"/>
<dbReference type="Gene3D" id="3.30.420.40">
    <property type="match status" value="2"/>
</dbReference>
<protein>
    <submittedName>
        <fullName evidence="2">Sugar kinase of the NBD/HSP70 family, may contain an N-terminal HTH domain</fullName>
    </submittedName>
</protein>
<organism evidence="2 3">
    <name type="scientific">Flavisolibacter ginsengisoli DSM 18119</name>
    <dbReference type="NCBI Taxonomy" id="1121884"/>
    <lineage>
        <taxon>Bacteria</taxon>
        <taxon>Pseudomonadati</taxon>
        <taxon>Bacteroidota</taxon>
        <taxon>Chitinophagia</taxon>
        <taxon>Chitinophagales</taxon>
        <taxon>Chitinophagaceae</taxon>
        <taxon>Flavisolibacter</taxon>
    </lineage>
</organism>
<proteinExistence type="inferred from homology"/>
<dbReference type="GO" id="GO:0016301">
    <property type="term" value="F:kinase activity"/>
    <property type="evidence" value="ECO:0007669"/>
    <property type="project" value="UniProtKB-KW"/>
</dbReference>
<keyword evidence="2" id="KW-0808">Transferase</keyword>
<dbReference type="InterPro" id="IPR036390">
    <property type="entry name" value="WH_DNA-bd_sf"/>
</dbReference>
<dbReference type="EMBL" id="FQUU01000008">
    <property type="protein sequence ID" value="SHF25878.1"/>
    <property type="molecule type" value="Genomic_DNA"/>
</dbReference>
<dbReference type="SUPFAM" id="SSF46785">
    <property type="entry name" value="Winged helix' DNA-binding domain"/>
    <property type="match status" value="1"/>
</dbReference>
<dbReference type="SUPFAM" id="SSF53067">
    <property type="entry name" value="Actin-like ATPase domain"/>
    <property type="match status" value="1"/>
</dbReference>
<dbReference type="InterPro" id="IPR036388">
    <property type="entry name" value="WH-like_DNA-bd_sf"/>
</dbReference>
<evidence type="ECO:0000313" key="2">
    <source>
        <dbReference type="EMBL" id="SHF25878.1"/>
    </source>
</evidence>
<accession>A0A1M5A6E5</accession>
<dbReference type="PANTHER" id="PTHR18964:SF149">
    <property type="entry name" value="BIFUNCTIONAL UDP-N-ACETYLGLUCOSAMINE 2-EPIMERASE_N-ACETYLMANNOSAMINE KINASE"/>
    <property type="match status" value="1"/>
</dbReference>
<dbReference type="Pfam" id="PF00480">
    <property type="entry name" value="ROK"/>
    <property type="match status" value="1"/>
</dbReference>
<comment type="similarity">
    <text evidence="1">Belongs to the ROK (NagC/XylR) family.</text>
</comment>
<keyword evidence="2" id="KW-0418">Kinase</keyword>
<dbReference type="STRING" id="1121884.SAMN02745131_02158"/>
<keyword evidence="3" id="KW-1185">Reference proteome</keyword>
<sequence length="404" mass="43959">MSKQDSYKRNIIKHLYFSGQLSCAELSQLTDKSLPLTTKVLNELIEEGSVQELGYALSTGGRRPQTYSLKSDLMYVVAVAMDQLITRMAIVDMRNNLIGEVEKVELKLNNNPKAAEELRKNILKFIEKSTIPKSKIAGIGIGMPGFIDVLKGINHSFLKISEGSIVSYIESEVGLPVLIDNDSSLIALAELRLGEAKNRQNVMVININWGVGLGMILNGELFRGYNGFAGEFSHIPLFTNNKMCSCGKSGCLETETSLLVVAEKAVEGLKKGKVSRLKNLVLENIEETAAAIMDAADKGDKFAVELFSEAGYNIGRGVAILIHLLNPELIVLSGRGAGVGKLWLAPIQQAINEHCIPKIAENTEIKISSLGFQAELIGAAALVMENFDMLDSALEKKSFDDVVA</sequence>
<dbReference type="OrthoDB" id="9810372at2"/>
<evidence type="ECO:0000313" key="3">
    <source>
        <dbReference type="Proteomes" id="UP000184048"/>
    </source>
</evidence>
<dbReference type="RefSeq" id="WP_072835342.1">
    <property type="nucleotide sequence ID" value="NZ_FQUU01000008.1"/>
</dbReference>
<dbReference type="Proteomes" id="UP000184048">
    <property type="component" value="Unassembled WGS sequence"/>
</dbReference>
<dbReference type="PANTHER" id="PTHR18964">
    <property type="entry name" value="ROK (REPRESSOR, ORF, KINASE) FAMILY"/>
    <property type="match status" value="1"/>
</dbReference>